<dbReference type="Gene3D" id="1.10.260.40">
    <property type="entry name" value="lambda repressor-like DNA-binding domains"/>
    <property type="match status" value="1"/>
</dbReference>
<evidence type="ECO:0000313" key="3">
    <source>
        <dbReference type="Proteomes" id="UP000002026"/>
    </source>
</evidence>
<evidence type="ECO:0000313" key="2">
    <source>
        <dbReference type="EMBL" id="ACV21885.1"/>
    </source>
</evidence>
<dbReference type="AlphaFoldDB" id="C7N4Q0"/>
<evidence type="ECO:0000259" key="1">
    <source>
        <dbReference type="PROSITE" id="PS50943"/>
    </source>
</evidence>
<dbReference type="CDD" id="cd00093">
    <property type="entry name" value="HTH_XRE"/>
    <property type="match status" value="1"/>
</dbReference>
<dbReference type="Pfam" id="PF01381">
    <property type="entry name" value="HTH_3"/>
    <property type="match status" value="1"/>
</dbReference>
<dbReference type="SMART" id="SM00530">
    <property type="entry name" value="HTH_XRE"/>
    <property type="match status" value="1"/>
</dbReference>
<dbReference type="KEGG" id="shi:Shel_08300"/>
<dbReference type="InterPro" id="IPR010982">
    <property type="entry name" value="Lambda_DNA-bd_dom_sf"/>
</dbReference>
<dbReference type="InterPro" id="IPR001387">
    <property type="entry name" value="Cro/C1-type_HTH"/>
</dbReference>
<name>C7N4Q0_SLAHD</name>
<dbReference type="PROSITE" id="PS50943">
    <property type="entry name" value="HTH_CROC1"/>
    <property type="match status" value="1"/>
</dbReference>
<dbReference type="Proteomes" id="UP000002026">
    <property type="component" value="Chromosome"/>
</dbReference>
<feature type="domain" description="HTH cro/C1-type" evidence="1">
    <location>
        <begin position="4"/>
        <end position="60"/>
    </location>
</feature>
<dbReference type="SUPFAM" id="SSF47413">
    <property type="entry name" value="lambda repressor-like DNA-binding domains"/>
    <property type="match status" value="1"/>
</dbReference>
<dbReference type="RefSeq" id="WP_012797989.1">
    <property type="nucleotide sequence ID" value="NC_013165.1"/>
</dbReference>
<proteinExistence type="predicted"/>
<organism evidence="2 3">
    <name type="scientific">Slackia heliotrinireducens (strain ATCC 29202 / DSM 20476 / NCTC 11029 / RHS 1)</name>
    <name type="common">Peptococcus heliotrinreducens</name>
    <dbReference type="NCBI Taxonomy" id="471855"/>
    <lineage>
        <taxon>Bacteria</taxon>
        <taxon>Bacillati</taxon>
        <taxon>Actinomycetota</taxon>
        <taxon>Coriobacteriia</taxon>
        <taxon>Eggerthellales</taxon>
        <taxon>Eggerthellaceae</taxon>
        <taxon>Slackia</taxon>
    </lineage>
</organism>
<dbReference type="STRING" id="471855.Shel_08300"/>
<gene>
    <name evidence="2" type="ordered locus">Shel_08300</name>
</gene>
<dbReference type="HOGENOM" id="CLU_202625_0_0_11"/>
<keyword evidence="3" id="KW-1185">Reference proteome</keyword>
<accession>C7N4Q0</accession>
<reference evidence="2 3" key="1">
    <citation type="journal article" date="2009" name="Stand. Genomic Sci.">
        <title>Complete genome sequence of Slackia heliotrinireducens type strain (RHS 1).</title>
        <authorList>
            <person name="Pukall R."/>
            <person name="Lapidus A."/>
            <person name="Nolan M."/>
            <person name="Copeland A."/>
            <person name="Glavina Del Rio T."/>
            <person name="Lucas S."/>
            <person name="Chen F."/>
            <person name="Tice H."/>
            <person name="Cheng J.F."/>
            <person name="Chertkov O."/>
            <person name="Bruce D."/>
            <person name="Goodwin L."/>
            <person name="Kuske C."/>
            <person name="Brettin T."/>
            <person name="Detter J.C."/>
            <person name="Han C."/>
            <person name="Pitluck S."/>
            <person name="Pati A."/>
            <person name="Mavrommatis K."/>
            <person name="Ivanova N."/>
            <person name="Ovchinnikova G."/>
            <person name="Chen A."/>
            <person name="Palaniappan K."/>
            <person name="Schneider S."/>
            <person name="Rohde M."/>
            <person name="Chain P."/>
            <person name="D'haeseleer P."/>
            <person name="Goker M."/>
            <person name="Bristow J."/>
            <person name="Eisen J.A."/>
            <person name="Markowitz V."/>
            <person name="Kyrpides N.C."/>
            <person name="Klenk H.P."/>
            <person name="Hugenholtz P."/>
        </authorList>
    </citation>
    <scope>NUCLEOTIDE SEQUENCE [LARGE SCALE GENOMIC DNA]</scope>
    <source>
        <strain evidence="3">ATCC 29202 / DSM 20476 / NCTC 11029 / RHS 1</strain>
    </source>
</reference>
<protein>
    <submittedName>
        <fullName evidence="2">Helix-turn-helix protein</fullName>
    </submittedName>
</protein>
<dbReference type="EMBL" id="CP001684">
    <property type="protein sequence ID" value="ACV21885.1"/>
    <property type="molecule type" value="Genomic_DNA"/>
</dbReference>
<dbReference type="GO" id="GO:0003677">
    <property type="term" value="F:DNA binding"/>
    <property type="evidence" value="ECO:0007669"/>
    <property type="project" value="InterPro"/>
</dbReference>
<dbReference type="eggNOG" id="COG3093">
    <property type="taxonomic scope" value="Bacteria"/>
</dbReference>
<sequence length="69" mass="7821">MLRIKYELDKRGLKQVDLAAKTKLKPQAVSRIVNGQEPPWPNRGKRIADALGWEGDPAELFEPIEIEVP</sequence>